<dbReference type="AlphaFoldDB" id="A0AAF0F5S6"/>
<proteinExistence type="predicted"/>
<organism evidence="1 2">
    <name type="scientific">Malassezia japonica</name>
    <dbReference type="NCBI Taxonomy" id="223818"/>
    <lineage>
        <taxon>Eukaryota</taxon>
        <taxon>Fungi</taxon>
        <taxon>Dikarya</taxon>
        <taxon>Basidiomycota</taxon>
        <taxon>Ustilaginomycotina</taxon>
        <taxon>Malasseziomycetes</taxon>
        <taxon>Malasseziales</taxon>
        <taxon>Malasseziaceae</taxon>
        <taxon>Malassezia</taxon>
    </lineage>
</organism>
<protein>
    <submittedName>
        <fullName evidence="1">Uncharacterized protein</fullName>
    </submittedName>
</protein>
<reference evidence="1" key="1">
    <citation type="submission" date="2023-03" db="EMBL/GenBank/DDBJ databases">
        <title>Mating type loci evolution in Malassezia.</title>
        <authorList>
            <person name="Coelho M.A."/>
        </authorList>
    </citation>
    <scope>NUCLEOTIDE SEQUENCE</scope>
    <source>
        <strain evidence="1">CBS 9431</strain>
    </source>
</reference>
<sequence length="367" mass="40855">MGRYMSYTLEQIAPVWKGALRVFSPSHAAQTATRMPSRPGFVPEHYGLSSRGTRLGNFALMRARLPRGPSLAPSMRHGPGLQSARSFSSGPQGARLFENMITNAPLALRAAGCDIDKDWNRKATHATPAFAYAMDAQRWGLQCSQRALEMAVASANAAMGVWHEKPKAAVPERIQTVEEYTPSAYDLDLLFPMPVTSRPSSKLVTTMHVPLEPDIGSILERGQAVETYASLEDSWTATGMLDSTVRERLHAIHAAYSAHEQRLTALEQVLRGRGIWPSDLDVSAMLTSSSLRQPLVLEIEFEGWSRDEVQRMLEYHLGSCEWCSLSETRCEPDLFYGPPDAPNAELDMLDAYLYGTEQRRRRMQNAV</sequence>
<dbReference type="GeneID" id="85227036"/>
<accession>A0AAF0F5S6</accession>
<evidence type="ECO:0000313" key="1">
    <source>
        <dbReference type="EMBL" id="WFD40399.1"/>
    </source>
</evidence>
<name>A0AAF0F5S6_9BASI</name>
<dbReference type="EMBL" id="CP119963">
    <property type="protein sequence ID" value="WFD40399.1"/>
    <property type="molecule type" value="Genomic_DNA"/>
</dbReference>
<dbReference type="RefSeq" id="XP_060123296.1">
    <property type="nucleotide sequence ID" value="XM_060267313.1"/>
</dbReference>
<gene>
    <name evidence="1" type="ORF">MJAP1_003385</name>
</gene>
<keyword evidence="2" id="KW-1185">Reference proteome</keyword>
<dbReference type="Proteomes" id="UP001217754">
    <property type="component" value="Chromosome 6"/>
</dbReference>
<evidence type="ECO:0000313" key="2">
    <source>
        <dbReference type="Proteomes" id="UP001217754"/>
    </source>
</evidence>